<feature type="domain" description="Ada DNA repair metal-binding" evidence="2">
    <location>
        <begin position="24"/>
        <end position="69"/>
    </location>
</feature>
<evidence type="ECO:0000259" key="2">
    <source>
        <dbReference type="Pfam" id="PF02805"/>
    </source>
</evidence>
<dbReference type="GO" id="GO:0008168">
    <property type="term" value="F:methyltransferase activity"/>
    <property type="evidence" value="ECO:0007669"/>
    <property type="project" value="InterPro"/>
</dbReference>
<dbReference type="InterPro" id="IPR035451">
    <property type="entry name" value="Ada-like_dom_sf"/>
</dbReference>
<dbReference type="GO" id="GO:0003677">
    <property type="term" value="F:DNA binding"/>
    <property type="evidence" value="ECO:0007669"/>
    <property type="project" value="InterPro"/>
</dbReference>
<dbReference type="Gene3D" id="3.40.10.10">
    <property type="entry name" value="DNA Methylphosphotriester Repair Domain"/>
    <property type="match status" value="1"/>
</dbReference>
<dbReference type="EMBL" id="MFLU01000019">
    <property type="protein sequence ID" value="OGG73452.1"/>
    <property type="molecule type" value="Genomic_DNA"/>
</dbReference>
<organism evidence="3 4">
    <name type="scientific">Candidatus Kaiserbacteria bacterium RIFCSPLOWO2_01_FULL_50_24</name>
    <dbReference type="NCBI Taxonomy" id="1798507"/>
    <lineage>
        <taxon>Bacteria</taxon>
        <taxon>Candidatus Kaiseribacteriota</taxon>
    </lineage>
</organism>
<dbReference type="GO" id="GO:0006355">
    <property type="term" value="P:regulation of DNA-templated transcription"/>
    <property type="evidence" value="ECO:0007669"/>
    <property type="project" value="InterPro"/>
</dbReference>
<evidence type="ECO:0000313" key="4">
    <source>
        <dbReference type="Proteomes" id="UP000178587"/>
    </source>
</evidence>
<dbReference type="STRING" id="1798507.A3A34_02545"/>
<protein>
    <recommendedName>
        <fullName evidence="2">Ada DNA repair metal-binding domain-containing protein</fullName>
    </recommendedName>
</protein>
<dbReference type="InterPro" id="IPR004026">
    <property type="entry name" value="Ada_DNA_repair_Zn-bd"/>
</dbReference>
<reference evidence="3 4" key="1">
    <citation type="journal article" date="2016" name="Nat. Commun.">
        <title>Thousands of microbial genomes shed light on interconnected biogeochemical processes in an aquifer system.</title>
        <authorList>
            <person name="Anantharaman K."/>
            <person name="Brown C.T."/>
            <person name="Hug L.A."/>
            <person name="Sharon I."/>
            <person name="Castelle C.J."/>
            <person name="Probst A.J."/>
            <person name="Thomas B.C."/>
            <person name="Singh A."/>
            <person name="Wilkins M.J."/>
            <person name="Karaoz U."/>
            <person name="Brodie E.L."/>
            <person name="Williams K.H."/>
            <person name="Hubbard S.S."/>
            <person name="Banfield J.F."/>
        </authorList>
    </citation>
    <scope>NUCLEOTIDE SEQUENCE [LARGE SCALE GENOMIC DNA]</scope>
</reference>
<dbReference type="SUPFAM" id="SSF57884">
    <property type="entry name" value="Ada DNA repair protein, N-terminal domain (N-Ada 10)"/>
    <property type="match status" value="1"/>
</dbReference>
<dbReference type="GO" id="GO:0006281">
    <property type="term" value="P:DNA repair"/>
    <property type="evidence" value="ECO:0007669"/>
    <property type="project" value="InterPro"/>
</dbReference>
<dbReference type="Proteomes" id="UP000178587">
    <property type="component" value="Unassembled WGS sequence"/>
</dbReference>
<comment type="caution">
    <text evidence="3">The sequence shown here is derived from an EMBL/GenBank/DDBJ whole genome shotgun (WGS) entry which is preliminary data.</text>
</comment>
<dbReference type="AlphaFoldDB" id="A0A1F6EJG7"/>
<evidence type="ECO:0000256" key="1">
    <source>
        <dbReference type="ARBA" id="ARBA00023159"/>
    </source>
</evidence>
<dbReference type="Pfam" id="PF02805">
    <property type="entry name" value="Ada_Zn_binding"/>
    <property type="match status" value="1"/>
</dbReference>
<sequence>MEKKYKVLKNGSEVTSGRPGKYAGWRPGKIFGRLDCKSGMRMKKVNRVFFLTWDDAIAAGYRPCKNCKPTP</sequence>
<dbReference type="GO" id="GO:0008270">
    <property type="term" value="F:zinc ion binding"/>
    <property type="evidence" value="ECO:0007669"/>
    <property type="project" value="InterPro"/>
</dbReference>
<evidence type="ECO:0000313" key="3">
    <source>
        <dbReference type="EMBL" id="OGG73452.1"/>
    </source>
</evidence>
<name>A0A1F6EJG7_9BACT</name>
<accession>A0A1F6EJG7</accession>
<keyword evidence="1" id="KW-0010">Activator</keyword>
<gene>
    <name evidence="3" type="ORF">A3A34_02545</name>
</gene>
<proteinExistence type="predicted"/>